<dbReference type="WBParaSite" id="Hba_12152">
    <property type="protein sequence ID" value="Hba_12152"/>
    <property type="gene ID" value="Hba_12152"/>
</dbReference>
<reference evidence="3" key="1">
    <citation type="submission" date="2016-11" db="UniProtKB">
        <authorList>
            <consortium name="WormBaseParasite"/>
        </authorList>
    </citation>
    <scope>IDENTIFICATION</scope>
</reference>
<keyword evidence="1" id="KW-0812">Transmembrane</keyword>
<organism evidence="2 3">
    <name type="scientific">Heterorhabditis bacteriophora</name>
    <name type="common">Entomopathogenic nematode worm</name>
    <dbReference type="NCBI Taxonomy" id="37862"/>
    <lineage>
        <taxon>Eukaryota</taxon>
        <taxon>Metazoa</taxon>
        <taxon>Ecdysozoa</taxon>
        <taxon>Nematoda</taxon>
        <taxon>Chromadorea</taxon>
        <taxon>Rhabditida</taxon>
        <taxon>Rhabditina</taxon>
        <taxon>Rhabditomorpha</taxon>
        <taxon>Strongyloidea</taxon>
        <taxon>Heterorhabditidae</taxon>
        <taxon>Heterorhabditis</taxon>
    </lineage>
</organism>
<feature type="transmembrane region" description="Helical" evidence="1">
    <location>
        <begin position="34"/>
        <end position="54"/>
    </location>
</feature>
<evidence type="ECO:0000313" key="2">
    <source>
        <dbReference type="Proteomes" id="UP000095283"/>
    </source>
</evidence>
<dbReference type="Proteomes" id="UP000095283">
    <property type="component" value="Unplaced"/>
</dbReference>
<protein>
    <submittedName>
        <fullName evidence="3">Dimer_Tnp_hAT domain-containing protein</fullName>
    </submittedName>
</protein>
<proteinExistence type="predicted"/>
<name>A0A1I7X3R2_HETBA</name>
<accession>A0A1I7X3R2</accession>
<keyword evidence="2" id="KW-1185">Reference proteome</keyword>
<feature type="transmembrane region" description="Helical" evidence="1">
    <location>
        <begin position="66"/>
        <end position="86"/>
    </location>
</feature>
<keyword evidence="1" id="KW-0472">Membrane</keyword>
<keyword evidence="1" id="KW-1133">Transmembrane helix</keyword>
<dbReference type="AlphaFoldDB" id="A0A1I7X3R2"/>
<sequence length="103" mass="12312">MKTFKMYLEKCKCNKFHIKINILNLQAIEILKSVSIVSLPSFLYLITGYILSALSETMFSKCKTLLHSKIVIKYLYKIFFLYLTFLRQPSHLFSFRIFMNYTF</sequence>
<evidence type="ECO:0000256" key="1">
    <source>
        <dbReference type="SAM" id="Phobius"/>
    </source>
</evidence>
<evidence type="ECO:0000313" key="3">
    <source>
        <dbReference type="WBParaSite" id="Hba_12152"/>
    </source>
</evidence>